<keyword evidence="2" id="KW-1185">Reference proteome</keyword>
<dbReference type="Proteomes" id="UP000198406">
    <property type="component" value="Unassembled WGS sequence"/>
</dbReference>
<dbReference type="InParanoid" id="A0A1Z5KDT9"/>
<gene>
    <name evidence="1" type="ORF">FisN_2Hu029</name>
</gene>
<evidence type="ECO:0008006" key="3">
    <source>
        <dbReference type="Google" id="ProtNLM"/>
    </source>
</evidence>
<evidence type="ECO:0000313" key="1">
    <source>
        <dbReference type="EMBL" id="GAX24480.1"/>
    </source>
</evidence>
<name>A0A1Z5KDT9_FISSO</name>
<dbReference type="OrthoDB" id="42978at2759"/>
<comment type="caution">
    <text evidence="1">The sequence shown here is derived from an EMBL/GenBank/DDBJ whole genome shotgun (WGS) entry which is preliminary data.</text>
</comment>
<proteinExistence type="predicted"/>
<organism evidence="1 2">
    <name type="scientific">Fistulifera solaris</name>
    <name type="common">Oleaginous diatom</name>
    <dbReference type="NCBI Taxonomy" id="1519565"/>
    <lineage>
        <taxon>Eukaryota</taxon>
        <taxon>Sar</taxon>
        <taxon>Stramenopiles</taxon>
        <taxon>Ochrophyta</taxon>
        <taxon>Bacillariophyta</taxon>
        <taxon>Bacillariophyceae</taxon>
        <taxon>Bacillariophycidae</taxon>
        <taxon>Naviculales</taxon>
        <taxon>Naviculaceae</taxon>
        <taxon>Fistulifera</taxon>
    </lineage>
</organism>
<dbReference type="InterPro" id="IPR009858">
    <property type="entry name" value="DUF1415"/>
</dbReference>
<accession>A0A1Z5KDT9</accession>
<sequence length="217" mass="25439">MMRSSRWLLRRDFATKAAAERALQKEQATLKWLRTIVVQEKLCPFAAPLLQHDDKLLRIVASTAQTPQQAIEDVRDEVKKLVGKDRSETHETTLIVLNDSREHSFVYHFRDFVRLSWSLQDEAIGDDYRDLVQLVLFHPAAKHQTYAEQEEEHAGDYTIRSPYPTLHLLRQEDVLKAVQSGYPDLEYLPSRNQAKLNRLGLDVCRQRWRECFEVDDH</sequence>
<dbReference type="EMBL" id="BDSP01000209">
    <property type="protein sequence ID" value="GAX24480.1"/>
    <property type="molecule type" value="Genomic_DNA"/>
</dbReference>
<dbReference type="Pfam" id="PF07209">
    <property type="entry name" value="DUF1415"/>
    <property type="match status" value="1"/>
</dbReference>
<dbReference type="AlphaFoldDB" id="A0A1Z5KDT9"/>
<protein>
    <recommendedName>
        <fullName evidence="3">DUF1415 domain-containing protein</fullName>
    </recommendedName>
</protein>
<reference evidence="1 2" key="1">
    <citation type="journal article" date="2015" name="Plant Cell">
        <title>Oil accumulation by the oleaginous diatom Fistulifera solaris as revealed by the genome and transcriptome.</title>
        <authorList>
            <person name="Tanaka T."/>
            <person name="Maeda Y."/>
            <person name="Veluchamy A."/>
            <person name="Tanaka M."/>
            <person name="Abida H."/>
            <person name="Marechal E."/>
            <person name="Bowler C."/>
            <person name="Muto M."/>
            <person name="Sunaga Y."/>
            <person name="Tanaka M."/>
            <person name="Yoshino T."/>
            <person name="Taniguchi T."/>
            <person name="Fukuda Y."/>
            <person name="Nemoto M."/>
            <person name="Matsumoto M."/>
            <person name="Wong P.S."/>
            <person name="Aburatani S."/>
            <person name="Fujibuchi W."/>
        </authorList>
    </citation>
    <scope>NUCLEOTIDE SEQUENCE [LARGE SCALE GENOMIC DNA]</scope>
    <source>
        <strain evidence="1 2">JPCC DA0580</strain>
    </source>
</reference>
<evidence type="ECO:0000313" key="2">
    <source>
        <dbReference type="Proteomes" id="UP000198406"/>
    </source>
</evidence>